<feature type="region of interest" description="Disordered" evidence="1">
    <location>
        <begin position="82"/>
        <end position="230"/>
    </location>
</feature>
<sequence length="470" mass="50847">MPANPLATFLPLMFILMVGATTALPATNEQQKPSETTCPEGFLAGYPCREQQRADRITKSQQDSIGFIGDILARRAAENLRVPIPGLPDDSPGPEPKQEFRRPSPDSERDGSQHPSISGPGVEAPLQGRQQSISGEASPLEREDGQAAAPNPIAMEGAAPPTSEPAGQTIPASPNVEEGTGVDGKHQAAPKGDKGPDDETIQPPITTKNGNIARSAKTNGPETQNETVRAHPVPLQTQEYRHIRECLRKGRCPDQVLSPAEDPVSGDDIAQQEMEIYRIDSCVIGKDRGESKLPADNLTCRNPSGRLLAGFKPGKYKIEKDSFLPKPKFQRLFASLEHSLLGYKLPEDETVLILGYADHIPYTGDPLRIGQHKNCSLPAGKLLFNEVEAVGGNRLANDDGNLRLALARAQQIQKWLEKKGVLESDSVCLMASPIPPEIDSVPDGEPLDRAVAVYILRTKARTTEANHVQP</sequence>
<evidence type="ECO:0000313" key="3">
    <source>
        <dbReference type="EMBL" id="VFJ96197.1"/>
    </source>
</evidence>
<evidence type="ECO:0000256" key="2">
    <source>
        <dbReference type="SAM" id="SignalP"/>
    </source>
</evidence>
<dbReference type="EMBL" id="CAADFI010000102">
    <property type="protein sequence ID" value="VFJ96986.1"/>
    <property type="molecule type" value="Genomic_DNA"/>
</dbReference>
<keyword evidence="2" id="KW-0732">Signal</keyword>
<dbReference type="AlphaFoldDB" id="A0A450UWS4"/>
<dbReference type="EMBL" id="CAADFJ010000098">
    <property type="protein sequence ID" value="VFK02659.1"/>
    <property type="molecule type" value="Genomic_DNA"/>
</dbReference>
<evidence type="ECO:0000256" key="1">
    <source>
        <dbReference type="SAM" id="MobiDB-lite"/>
    </source>
</evidence>
<dbReference type="EMBL" id="CAADFG010000100">
    <property type="protein sequence ID" value="VFJ96197.1"/>
    <property type="molecule type" value="Genomic_DNA"/>
</dbReference>
<name>A0A450UWS4_9GAMM</name>
<feature type="signal peptide" evidence="2">
    <location>
        <begin position="1"/>
        <end position="25"/>
    </location>
</feature>
<feature type="chain" id="PRO_5036113427" description="OmpA family protein" evidence="2">
    <location>
        <begin position="26"/>
        <end position="470"/>
    </location>
</feature>
<protein>
    <recommendedName>
        <fullName evidence="6">OmpA family protein</fullName>
    </recommendedName>
</protein>
<gene>
    <name evidence="3" type="ORF">BECKH772A_GA0070896_101007</name>
    <name evidence="4" type="ORF">BECKH772B_GA0070898_101027</name>
    <name evidence="5" type="ORF">BECKH772C_GA0070978_100987</name>
</gene>
<feature type="compositionally biased region" description="Basic and acidic residues" evidence="1">
    <location>
        <begin position="96"/>
        <end position="112"/>
    </location>
</feature>
<evidence type="ECO:0000313" key="5">
    <source>
        <dbReference type="EMBL" id="VFK02659.1"/>
    </source>
</evidence>
<proteinExistence type="predicted"/>
<evidence type="ECO:0008006" key="6">
    <source>
        <dbReference type="Google" id="ProtNLM"/>
    </source>
</evidence>
<reference evidence="4" key="1">
    <citation type="submission" date="2019-02" db="EMBL/GenBank/DDBJ databases">
        <authorList>
            <person name="Gruber-Vodicka R. H."/>
            <person name="Seah K. B. B."/>
        </authorList>
    </citation>
    <scope>NUCLEOTIDE SEQUENCE</scope>
    <source>
        <strain evidence="5">BECK_SA2B12</strain>
        <strain evidence="3">BECK_SA2B15</strain>
        <strain evidence="4">BECK_SA2B20</strain>
    </source>
</reference>
<evidence type="ECO:0000313" key="4">
    <source>
        <dbReference type="EMBL" id="VFJ96986.1"/>
    </source>
</evidence>
<accession>A0A450UWS4</accession>
<organism evidence="4">
    <name type="scientific">Candidatus Kentrum eta</name>
    <dbReference type="NCBI Taxonomy" id="2126337"/>
    <lineage>
        <taxon>Bacteria</taxon>
        <taxon>Pseudomonadati</taxon>
        <taxon>Pseudomonadota</taxon>
        <taxon>Gammaproteobacteria</taxon>
        <taxon>Candidatus Kentrum</taxon>
    </lineage>
</organism>
<dbReference type="InterPro" id="IPR036737">
    <property type="entry name" value="OmpA-like_sf"/>
</dbReference>
<dbReference type="Gene3D" id="3.30.1330.60">
    <property type="entry name" value="OmpA-like domain"/>
    <property type="match status" value="1"/>
</dbReference>
<feature type="compositionally biased region" description="Polar residues" evidence="1">
    <location>
        <begin position="203"/>
        <end position="227"/>
    </location>
</feature>
<feature type="compositionally biased region" description="Basic and acidic residues" evidence="1">
    <location>
        <begin position="183"/>
        <end position="197"/>
    </location>
</feature>